<accession>A0ABN9WWP8</accession>
<keyword evidence="2" id="KW-1185">Reference proteome</keyword>
<gene>
    <name evidence="1" type="ORF">PCOR1329_LOCUS70385</name>
</gene>
<evidence type="ECO:0000313" key="2">
    <source>
        <dbReference type="Proteomes" id="UP001189429"/>
    </source>
</evidence>
<dbReference type="Proteomes" id="UP001189429">
    <property type="component" value="Unassembled WGS sequence"/>
</dbReference>
<name>A0ABN9WWP8_9DINO</name>
<proteinExistence type="predicted"/>
<feature type="non-terminal residue" evidence="1">
    <location>
        <position position="60"/>
    </location>
</feature>
<comment type="caution">
    <text evidence="1">The sequence shown here is derived from an EMBL/GenBank/DDBJ whole genome shotgun (WGS) entry which is preliminary data.</text>
</comment>
<protein>
    <submittedName>
        <fullName evidence="1">Uncharacterized protein</fullName>
    </submittedName>
</protein>
<organism evidence="1 2">
    <name type="scientific">Prorocentrum cordatum</name>
    <dbReference type="NCBI Taxonomy" id="2364126"/>
    <lineage>
        <taxon>Eukaryota</taxon>
        <taxon>Sar</taxon>
        <taxon>Alveolata</taxon>
        <taxon>Dinophyceae</taxon>
        <taxon>Prorocentrales</taxon>
        <taxon>Prorocentraceae</taxon>
        <taxon>Prorocentrum</taxon>
    </lineage>
</organism>
<evidence type="ECO:0000313" key="1">
    <source>
        <dbReference type="EMBL" id="CAK0890058.1"/>
    </source>
</evidence>
<feature type="non-terminal residue" evidence="1">
    <location>
        <position position="1"/>
    </location>
</feature>
<dbReference type="EMBL" id="CAUYUJ010019293">
    <property type="protein sequence ID" value="CAK0890058.1"/>
    <property type="molecule type" value="Genomic_DNA"/>
</dbReference>
<reference evidence="1" key="1">
    <citation type="submission" date="2023-10" db="EMBL/GenBank/DDBJ databases">
        <authorList>
            <person name="Chen Y."/>
            <person name="Shah S."/>
            <person name="Dougan E. K."/>
            <person name="Thang M."/>
            <person name="Chan C."/>
        </authorList>
    </citation>
    <scope>NUCLEOTIDE SEQUENCE [LARGE SCALE GENOMIC DNA]</scope>
</reference>
<sequence length="60" mass="6552">PTAEGLLAQAAQMIRDPVLTQASLQCEQASSQVQRCKDSFEKTKAREAEAIRALATKEFS</sequence>